<feature type="compositionally biased region" description="Basic and acidic residues" evidence="1">
    <location>
        <begin position="296"/>
        <end position="307"/>
    </location>
</feature>
<organism evidence="2 3">
    <name type="scientific">Dryococelus australis</name>
    <dbReference type="NCBI Taxonomy" id="614101"/>
    <lineage>
        <taxon>Eukaryota</taxon>
        <taxon>Metazoa</taxon>
        <taxon>Ecdysozoa</taxon>
        <taxon>Arthropoda</taxon>
        <taxon>Hexapoda</taxon>
        <taxon>Insecta</taxon>
        <taxon>Pterygota</taxon>
        <taxon>Neoptera</taxon>
        <taxon>Polyneoptera</taxon>
        <taxon>Phasmatodea</taxon>
        <taxon>Verophasmatodea</taxon>
        <taxon>Anareolatae</taxon>
        <taxon>Phasmatidae</taxon>
        <taxon>Eurycanthinae</taxon>
        <taxon>Dryococelus</taxon>
    </lineage>
</organism>
<protein>
    <submittedName>
        <fullName evidence="2">Uncharacterized protein</fullName>
    </submittedName>
</protein>
<evidence type="ECO:0000313" key="3">
    <source>
        <dbReference type="Proteomes" id="UP001159363"/>
    </source>
</evidence>
<evidence type="ECO:0000313" key="2">
    <source>
        <dbReference type="EMBL" id="KAJ8886331.1"/>
    </source>
</evidence>
<feature type="compositionally biased region" description="Polar residues" evidence="1">
    <location>
        <begin position="286"/>
        <end position="295"/>
    </location>
</feature>
<name>A0ABQ9HPU5_9NEOP</name>
<sequence>MHQTRFRVTLGNICRYNLLFYTADRKECQKILKETGRIIKYDYSRIQVLVGADVAGKLLTEEKRVLKNWLVAVNTYLGWTLMGTVQDFKLFSKNMIVSMLFYSQKPTTALWELDVLGIGDPELQSEKKIGAFLCIIGCERSGSCLIKIMETCCRYTKSSRSSTSWLFCRCVVSVEMVGETRVVLEGICGKMTNIDENAGISINIHRQEQIEPLKQQPEAKDPTHAQDSMATAVQTSLASEKYDDATATIPGLMARTQYFQESIISGDIWAALNIEVLREDEGAARSVSSNAGTQERGNRGVPEETRRPVISSSTIPTSESPGVTPPGIEPRSPNWRYLESTTLSTVETYVCVRLERRGRQRGVATRRLSVEDDEWPCRGDRRGLHLPTQQASSSLQEKHKLGPRICRLRSWLCRPCTKTTYNCGRDRQREGISIVWLARLRVGQVAPRYKYSVVGKTADCGRDRQREGISIVWLARLRVGQVAPRYKYSVVGKTAGGTVWLAILRAGQCLATRLHPPQNEVPQHAVGTRHHEQLSAIRRIMRAAGAELLAPPPPLRQTGSNLQLRHSRISASTNRAGRCRLLVSFLGDLPFPSQLHSGTTLSASQFTLIGSHEIFQLNPKDMKFRGIISGQDRFQKIIAFRATIKLRLHTLILKIVVSPEWQGTASACTRQLYSPGLCCTSSLCLALLDDV</sequence>
<accession>A0ABQ9HPU5</accession>
<feature type="region of interest" description="Disordered" evidence="1">
    <location>
        <begin position="284"/>
        <end position="334"/>
    </location>
</feature>
<proteinExistence type="predicted"/>
<dbReference type="Proteomes" id="UP001159363">
    <property type="component" value="Chromosome X"/>
</dbReference>
<gene>
    <name evidence="2" type="ORF">PR048_012542</name>
</gene>
<evidence type="ECO:0000256" key="1">
    <source>
        <dbReference type="SAM" id="MobiDB-lite"/>
    </source>
</evidence>
<dbReference type="EMBL" id="JARBHB010000004">
    <property type="protein sequence ID" value="KAJ8886331.1"/>
    <property type="molecule type" value="Genomic_DNA"/>
</dbReference>
<comment type="caution">
    <text evidence="2">The sequence shown here is derived from an EMBL/GenBank/DDBJ whole genome shotgun (WGS) entry which is preliminary data.</text>
</comment>
<keyword evidence="3" id="KW-1185">Reference proteome</keyword>
<reference evidence="2 3" key="1">
    <citation type="submission" date="2023-02" db="EMBL/GenBank/DDBJ databases">
        <title>LHISI_Scaffold_Assembly.</title>
        <authorList>
            <person name="Stuart O.P."/>
            <person name="Cleave R."/>
            <person name="Magrath M.J.L."/>
            <person name="Mikheyev A.S."/>
        </authorList>
    </citation>
    <scope>NUCLEOTIDE SEQUENCE [LARGE SCALE GENOMIC DNA]</scope>
    <source>
        <strain evidence="2">Daus_M_001</strain>
        <tissue evidence="2">Leg muscle</tissue>
    </source>
</reference>
<feature type="compositionally biased region" description="Low complexity" evidence="1">
    <location>
        <begin position="310"/>
        <end position="321"/>
    </location>
</feature>